<dbReference type="AlphaFoldDB" id="A0A5B8V6J6"/>
<evidence type="ECO:0000313" key="2">
    <source>
        <dbReference type="EMBL" id="QEC66266.1"/>
    </source>
</evidence>
<dbReference type="GO" id="GO:0046872">
    <property type="term" value="F:metal ion binding"/>
    <property type="evidence" value="ECO:0007669"/>
    <property type="project" value="InterPro"/>
</dbReference>
<gene>
    <name evidence="2" type="ORF">FRZ67_02690</name>
</gene>
<name>A0A5B8V6J6_9BACT</name>
<dbReference type="CDD" id="cd09988">
    <property type="entry name" value="Formimidoylglutamase"/>
    <property type="match status" value="1"/>
</dbReference>
<dbReference type="SUPFAM" id="SSF52768">
    <property type="entry name" value="Arginase/deacetylase"/>
    <property type="match status" value="1"/>
</dbReference>
<proteinExistence type="inferred from homology"/>
<reference evidence="2 3" key="1">
    <citation type="journal article" date="2016" name="Int. J. Syst. Evol. Microbiol.">
        <title>Panacibacter ginsenosidivorans gen. nov., sp. nov., with ginsenoside converting activity isolated from soil of a ginseng field.</title>
        <authorList>
            <person name="Siddiqi M.Z."/>
            <person name="Muhammad Shafi S."/>
            <person name="Choi K.D."/>
            <person name="Im W.T."/>
        </authorList>
    </citation>
    <scope>NUCLEOTIDE SEQUENCE [LARGE SCALE GENOMIC DNA]</scope>
    <source>
        <strain evidence="2 3">Gsoil1550</strain>
    </source>
</reference>
<dbReference type="EMBL" id="CP042435">
    <property type="protein sequence ID" value="QEC66266.1"/>
    <property type="molecule type" value="Genomic_DNA"/>
</dbReference>
<dbReference type="Pfam" id="PF00491">
    <property type="entry name" value="Arginase"/>
    <property type="match status" value="1"/>
</dbReference>
<sequence>MQHFKIYNRQDLLSLTRLRRFETKLGERLQVVNNINDIDRSLNESTAKFVIIGVPEDIGVKANLGLGGADTAWIPFLQAFLNIQSNDFLPGDDILLLGHFDFSDMCLVIEENAGSHEEKIEAYRHAGHAIDDEVEHVVKLITAHKKIPIVIGGGHNNAYGCIKGAAKGLYKAGIIPLAQINAINLDAHADYRPLEGRHSGNGFRYADEDGYLEKYCVIGLHENYIPQNCWIDIVNDPFIDVITYEDIFLHEKRNFIQAIAHATGFTEDSYCGLELDLDSIQHTLSSAATPVGITALHARQYVSFAASDTKVAYLHICEGASRLSDGRSDNSTGKLISYLVSDFVKAVDVLE</sequence>
<dbReference type="RefSeq" id="WP_147188066.1">
    <property type="nucleotide sequence ID" value="NZ_CP042435.1"/>
</dbReference>
<dbReference type="InterPro" id="IPR006035">
    <property type="entry name" value="Ureohydrolase"/>
</dbReference>
<dbReference type="InterPro" id="IPR023696">
    <property type="entry name" value="Ureohydrolase_dom_sf"/>
</dbReference>
<evidence type="ECO:0000256" key="1">
    <source>
        <dbReference type="PROSITE-ProRule" id="PRU00742"/>
    </source>
</evidence>
<dbReference type="KEGG" id="pgin:FRZ67_02690"/>
<protein>
    <submittedName>
        <fullName evidence="2">Formimidoylglutamase</fullName>
    </submittedName>
</protein>
<dbReference type="Proteomes" id="UP000321533">
    <property type="component" value="Chromosome"/>
</dbReference>
<dbReference type="PROSITE" id="PS51409">
    <property type="entry name" value="ARGINASE_2"/>
    <property type="match status" value="1"/>
</dbReference>
<accession>A0A5B8V6J6</accession>
<evidence type="ECO:0000313" key="3">
    <source>
        <dbReference type="Proteomes" id="UP000321533"/>
    </source>
</evidence>
<comment type="similarity">
    <text evidence="1">Belongs to the arginase family.</text>
</comment>
<dbReference type="OrthoDB" id="9788689at2"/>
<keyword evidence="3" id="KW-1185">Reference proteome</keyword>
<dbReference type="Gene3D" id="3.40.800.10">
    <property type="entry name" value="Ureohydrolase domain"/>
    <property type="match status" value="1"/>
</dbReference>
<dbReference type="GO" id="GO:0016813">
    <property type="term" value="F:hydrolase activity, acting on carbon-nitrogen (but not peptide) bonds, in linear amidines"/>
    <property type="evidence" value="ECO:0007669"/>
    <property type="project" value="UniProtKB-ARBA"/>
</dbReference>
<organism evidence="2 3">
    <name type="scientific">Panacibacter ginsenosidivorans</name>
    <dbReference type="NCBI Taxonomy" id="1813871"/>
    <lineage>
        <taxon>Bacteria</taxon>
        <taxon>Pseudomonadati</taxon>
        <taxon>Bacteroidota</taxon>
        <taxon>Chitinophagia</taxon>
        <taxon>Chitinophagales</taxon>
        <taxon>Chitinophagaceae</taxon>
        <taxon>Panacibacter</taxon>
    </lineage>
</organism>